<evidence type="ECO:0000313" key="1">
    <source>
        <dbReference type="EMBL" id="MFC5944778.1"/>
    </source>
</evidence>
<accession>A0ABW1HVX1</accession>
<proteinExistence type="predicted"/>
<protein>
    <recommendedName>
        <fullName evidence="3">Chitin-binding type-3 domain-containing protein</fullName>
    </recommendedName>
</protein>
<evidence type="ECO:0000313" key="2">
    <source>
        <dbReference type="Proteomes" id="UP001596207"/>
    </source>
</evidence>
<organism evidence="1 2">
    <name type="scientific">Micromonospora harpali</name>
    <dbReference type="NCBI Taxonomy" id="1490225"/>
    <lineage>
        <taxon>Bacteria</taxon>
        <taxon>Bacillati</taxon>
        <taxon>Actinomycetota</taxon>
        <taxon>Actinomycetes</taxon>
        <taxon>Micromonosporales</taxon>
        <taxon>Micromonosporaceae</taxon>
        <taxon>Micromonospora</taxon>
    </lineage>
</organism>
<dbReference type="EMBL" id="JBHSQQ010000218">
    <property type="protein sequence ID" value="MFC5944778.1"/>
    <property type="molecule type" value="Genomic_DNA"/>
</dbReference>
<gene>
    <name evidence="1" type="ORF">ACFPZ4_25305</name>
</gene>
<dbReference type="RefSeq" id="WP_353900621.1">
    <property type="nucleotide sequence ID" value="NZ_CP158970.1"/>
</dbReference>
<reference evidence="2" key="1">
    <citation type="journal article" date="2019" name="Int. J. Syst. Evol. Microbiol.">
        <title>The Global Catalogue of Microorganisms (GCM) 10K type strain sequencing project: providing services to taxonomists for standard genome sequencing and annotation.</title>
        <authorList>
            <consortium name="The Broad Institute Genomics Platform"/>
            <consortium name="The Broad Institute Genome Sequencing Center for Infectious Disease"/>
            <person name="Wu L."/>
            <person name="Ma J."/>
        </authorList>
    </citation>
    <scope>NUCLEOTIDE SEQUENCE [LARGE SCALE GENOMIC DNA]</scope>
    <source>
        <strain evidence="2">CGMCC 4.7173</strain>
    </source>
</reference>
<name>A0ABW1HVX1_9ACTN</name>
<evidence type="ECO:0008006" key="3">
    <source>
        <dbReference type="Google" id="ProtNLM"/>
    </source>
</evidence>
<dbReference type="Proteomes" id="UP001596207">
    <property type="component" value="Unassembled WGS sequence"/>
</dbReference>
<comment type="caution">
    <text evidence="1">The sequence shown here is derived from an EMBL/GenBank/DDBJ whole genome shotgun (WGS) entry which is preliminary data.</text>
</comment>
<sequence>MWLAADIMPEGSASKKRGCMKNWTNVTRMVAVTALVAGGLVGTGTAAQAAPTNCNSSTLANGYWVFCGSGSGEYRAAITCWYNNGASSRNRFGPWRLAGALPSEVSCTSSEELGGYWIEKRG</sequence>
<keyword evidence="2" id="KW-1185">Reference proteome</keyword>